<accession>A0A9Q2HE75</accession>
<evidence type="ECO:0000313" key="9">
    <source>
        <dbReference type="EMBL" id="MBB5175148.1"/>
    </source>
</evidence>
<dbReference type="EMBL" id="JACHHF010000001">
    <property type="protein sequence ID" value="MBB5175148.1"/>
    <property type="molecule type" value="Genomic_DNA"/>
</dbReference>
<sequence length="368" mass="42141">MKSKLELLRMIAEYLNEETDRNRMLNHALKLLVENSEFDTGWIFFINNKGEHDLAAHYNLPVGLKENNFEKMFDGKCWCVNQYNRSNLKKATNIIACSRLERVFRENSDKNEGITHHATVPLISSEESFGILNVATKNIKEYNKDTLDLLESVAFQIGSALKRIELTKIEKENARIQERQRLARDLHDSINQTIFSINIMSNAGVRIAKSDEMKSTLEKIESTSKYAMNEMKALIWQLKPIGLENGLVDALKEYSELIGIELNIDIDGFYYLPDKSEIEVFRVIQEALNNTSKHSNVTMSDVEIFVTEDLFSVMVKDKGTGFDVSTVKRQNGLTNIKERIEKLGGVLNVHSKLNEGTTIRFTIPIKRE</sequence>
<dbReference type="Pfam" id="PF07730">
    <property type="entry name" value="HisKA_3"/>
    <property type="match status" value="1"/>
</dbReference>
<dbReference type="Gene3D" id="3.30.450.40">
    <property type="match status" value="1"/>
</dbReference>
<dbReference type="SUPFAM" id="SSF55781">
    <property type="entry name" value="GAF domain-like"/>
    <property type="match status" value="1"/>
</dbReference>
<dbReference type="Pfam" id="PF02518">
    <property type="entry name" value="HATPase_c"/>
    <property type="match status" value="1"/>
</dbReference>
<keyword evidence="4" id="KW-0547">Nucleotide-binding</keyword>
<dbReference type="InterPro" id="IPR050482">
    <property type="entry name" value="Sensor_HK_TwoCompSys"/>
</dbReference>
<protein>
    <recommendedName>
        <fullName evidence="2">histidine kinase</fullName>
        <ecNumber evidence="2">2.7.13.3</ecNumber>
    </recommendedName>
</protein>
<evidence type="ECO:0000256" key="6">
    <source>
        <dbReference type="ARBA" id="ARBA00022840"/>
    </source>
</evidence>
<evidence type="ECO:0000256" key="5">
    <source>
        <dbReference type="ARBA" id="ARBA00022777"/>
    </source>
</evidence>
<evidence type="ECO:0000313" key="10">
    <source>
        <dbReference type="Proteomes" id="UP000579136"/>
    </source>
</evidence>
<dbReference type="InterPro" id="IPR003594">
    <property type="entry name" value="HATPase_dom"/>
</dbReference>
<dbReference type="PANTHER" id="PTHR24421">
    <property type="entry name" value="NITRATE/NITRITE SENSOR PROTEIN NARX-RELATED"/>
    <property type="match status" value="1"/>
</dbReference>
<dbReference type="EC" id="2.7.13.3" evidence="2"/>
<dbReference type="SMART" id="SM00387">
    <property type="entry name" value="HATPase_c"/>
    <property type="match status" value="1"/>
</dbReference>
<evidence type="ECO:0000256" key="4">
    <source>
        <dbReference type="ARBA" id="ARBA00022741"/>
    </source>
</evidence>
<dbReference type="GO" id="GO:0046983">
    <property type="term" value="F:protein dimerization activity"/>
    <property type="evidence" value="ECO:0007669"/>
    <property type="project" value="InterPro"/>
</dbReference>
<gene>
    <name evidence="9" type="ORF">HNQ45_000006</name>
</gene>
<reference evidence="9 10" key="1">
    <citation type="submission" date="2020-08" db="EMBL/GenBank/DDBJ databases">
        <title>Genomic Encyclopedia of Type Strains, Phase IV (KMG-IV): sequencing the most valuable type-strain genomes for metagenomic binning, comparative biology and taxonomic classification.</title>
        <authorList>
            <person name="Goeker M."/>
        </authorList>
    </citation>
    <scope>NUCLEOTIDE SEQUENCE [LARGE SCALE GENOMIC DNA]</scope>
    <source>
        <strain evidence="9 10">DSM 19163</strain>
    </source>
</reference>
<evidence type="ECO:0000256" key="2">
    <source>
        <dbReference type="ARBA" id="ARBA00012438"/>
    </source>
</evidence>
<keyword evidence="7" id="KW-0902">Two-component regulatory system</keyword>
<dbReference type="CDD" id="cd16917">
    <property type="entry name" value="HATPase_UhpB-NarQ-NarX-like"/>
    <property type="match status" value="1"/>
</dbReference>
<evidence type="ECO:0000256" key="1">
    <source>
        <dbReference type="ARBA" id="ARBA00000085"/>
    </source>
</evidence>
<dbReference type="InterPro" id="IPR005467">
    <property type="entry name" value="His_kinase_dom"/>
</dbReference>
<evidence type="ECO:0000256" key="3">
    <source>
        <dbReference type="ARBA" id="ARBA00022679"/>
    </source>
</evidence>
<evidence type="ECO:0000259" key="8">
    <source>
        <dbReference type="PROSITE" id="PS50109"/>
    </source>
</evidence>
<dbReference type="RefSeq" id="WP_183672585.1">
    <property type="nucleotide sequence ID" value="NZ_CBCRYX010000011.1"/>
</dbReference>
<dbReference type="GO" id="GO:0000155">
    <property type="term" value="F:phosphorelay sensor kinase activity"/>
    <property type="evidence" value="ECO:0007669"/>
    <property type="project" value="InterPro"/>
</dbReference>
<dbReference type="InterPro" id="IPR036890">
    <property type="entry name" value="HATPase_C_sf"/>
</dbReference>
<dbReference type="GO" id="GO:0016020">
    <property type="term" value="C:membrane"/>
    <property type="evidence" value="ECO:0007669"/>
    <property type="project" value="InterPro"/>
</dbReference>
<dbReference type="PANTHER" id="PTHR24421:SF40">
    <property type="entry name" value="SENSOR HISTIDINE KINASE YHCY"/>
    <property type="match status" value="1"/>
</dbReference>
<dbReference type="SUPFAM" id="SSF55874">
    <property type="entry name" value="ATPase domain of HSP90 chaperone/DNA topoisomerase II/histidine kinase"/>
    <property type="match status" value="1"/>
</dbReference>
<dbReference type="GO" id="GO:0005524">
    <property type="term" value="F:ATP binding"/>
    <property type="evidence" value="ECO:0007669"/>
    <property type="project" value="UniProtKB-KW"/>
</dbReference>
<dbReference type="Pfam" id="PF13185">
    <property type="entry name" value="GAF_2"/>
    <property type="match status" value="1"/>
</dbReference>
<evidence type="ECO:0000256" key="7">
    <source>
        <dbReference type="ARBA" id="ARBA00023012"/>
    </source>
</evidence>
<dbReference type="PROSITE" id="PS50109">
    <property type="entry name" value="HIS_KIN"/>
    <property type="match status" value="1"/>
</dbReference>
<dbReference type="InterPro" id="IPR029016">
    <property type="entry name" value="GAF-like_dom_sf"/>
</dbReference>
<name>A0A9Q2HE75_9STAP</name>
<organism evidence="9 10">
    <name type="scientific">Nosocomiicoccus ampullae</name>
    <dbReference type="NCBI Taxonomy" id="489910"/>
    <lineage>
        <taxon>Bacteria</taxon>
        <taxon>Bacillati</taxon>
        <taxon>Bacillota</taxon>
        <taxon>Bacilli</taxon>
        <taxon>Bacillales</taxon>
        <taxon>Staphylococcaceae</taxon>
        <taxon>Nosocomiicoccus</taxon>
    </lineage>
</organism>
<dbReference type="InterPro" id="IPR003018">
    <property type="entry name" value="GAF"/>
</dbReference>
<dbReference type="InterPro" id="IPR011712">
    <property type="entry name" value="Sig_transdc_His_kin_sub3_dim/P"/>
</dbReference>
<comment type="catalytic activity">
    <reaction evidence="1">
        <text>ATP + protein L-histidine = ADP + protein N-phospho-L-histidine.</text>
        <dbReference type="EC" id="2.7.13.3"/>
    </reaction>
</comment>
<keyword evidence="3" id="KW-0808">Transferase</keyword>
<dbReference type="Proteomes" id="UP000579136">
    <property type="component" value="Unassembled WGS sequence"/>
</dbReference>
<dbReference type="Gene3D" id="1.20.5.1930">
    <property type="match status" value="1"/>
</dbReference>
<keyword evidence="10" id="KW-1185">Reference proteome</keyword>
<dbReference type="Gene3D" id="3.30.565.10">
    <property type="entry name" value="Histidine kinase-like ATPase, C-terminal domain"/>
    <property type="match status" value="1"/>
</dbReference>
<feature type="domain" description="Histidine kinase" evidence="8">
    <location>
        <begin position="181"/>
        <end position="367"/>
    </location>
</feature>
<keyword evidence="5 9" id="KW-0418">Kinase</keyword>
<comment type="caution">
    <text evidence="9">The sequence shown here is derived from an EMBL/GenBank/DDBJ whole genome shotgun (WGS) entry which is preliminary data.</text>
</comment>
<dbReference type="AlphaFoldDB" id="A0A9Q2HE75"/>
<proteinExistence type="predicted"/>
<keyword evidence="6" id="KW-0067">ATP-binding</keyword>